<keyword evidence="7" id="KW-0614">Plasmid</keyword>
<keyword evidence="3" id="KW-0805">Transcription regulation</keyword>
<keyword evidence="2" id="KW-0663">Pyridoxal phosphate</keyword>
<evidence type="ECO:0000256" key="3">
    <source>
        <dbReference type="ARBA" id="ARBA00023015"/>
    </source>
</evidence>
<dbReference type="PANTHER" id="PTHR46577:SF2">
    <property type="entry name" value="TRANSCRIPTIONAL REGULATORY PROTEIN"/>
    <property type="match status" value="1"/>
</dbReference>
<dbReference type="KEGG" id="fax:FUAX_44750"/>
<reference evidence="7 8" key="1">
    <citation type="submission" date="2021-12" db="EMBL/GenBank/DDBJ databases">
        <title>Genome sequencing of bacteria with rrn-lacking chromosome and rrn-plasmid.</title>
        <authorList>
            <person name="Anda M."/>
            <person name="Iwasaki W."/>
        </authorList>
    </citation>
    <scope>NUCLEOTIDE SEQUENCE [LARGE SCALE GENOMIC DNA]</scope>
    <source>
        <strain evidence="7 8">DSM 100852</strain>
        <plasmid evidence="7 8">pFA3</plasmid>
    </source>
</reference>
<dbReference type="InterPro" id="IPR000524">
    <property type="entry name" value="Tscrpt_reg_HTH_GntR"/>
</dbReference>
<name>A0AAU9CP32_9BACT</name>
<proteinExistence type="inferred from homology"/>
<keyword evidence="4" id="KW-0238">DNA-binding</keyword>
<evidence type="ECO:0000313" key="8">
    <source>
        <dbReference type="Proteomes" id="UP001348817"/>
    </source>
</evidence>
<dbReference type="PROSITE" id="PS50949">
    <property type="entry name" value="HTH_GNTR"/>
    <property type="match status" value="1"/>
</dbReference>
<gene>
    <name evidence="7" type="ORF">FUAX_44750</name>
</gene>
<keyword evidence="8" id="KW-1185">Reference proteome</keyword>
<dbReference type="Gene3D" id="1.10.10.10">
    <property type="entry name" value="Winged helix-like DNA-binding domain superfamily/Winged helix DNA-binding domain"/>
    <property type="match status" value="1"/>
</dbReference>
<dbReference type="SUPFAM" id="SSF53383">
    <property type="entry name" value="PLP-dependent transferases"/>
    <property type="match status" value="1"/>
</dbReference>
<dbReference type="InterPro" id="IPR015421">
    <property type="entry name" value="PyrdxlP-dep_Trfase_major"/>
</dbReference>
<dbReference type="Pfam" id="PF00392">
    <property type="entry name" value="GntR"/>
    <property type="match status" value="1"/>
</dbReference>
<evidence type="ECO:0000256" key="5">
    <source>
        <dbReference type="ARBA" id="ARBA00023163"/>
    </source>
</evidence>
<dbReference type="SUPFAM" id="SSF46785">
    <property type="entry name" value="Winged helix' DNA-binding domain"/>
    <property type="match status" value="1"/>
</dbReference>
<dbReference type="PANTHER" id="PTHR46577">
    <property type="entry name" value="HTH-TYPE TRANSCRIPTIONAL REGULATORY PROTEIN GABR"/>
    <property type="match status" value="1"/>
</dbReference>
<dbReference type="EMBL" id="AP025317">
    <property type="protein sequence ID" value="BDD12043.1"/>
    <property type="molecule type" value="Genomic_DNA"/>
</dbReference>
<dbReference type="InterPro" id="IPR004839">
    <property type="entry name" value="Aminotransferase_I/II_large"/>
</dbReference>
<dbReference type="GO" id="GO:0003677">
    <property type="term" value="F:DNA binding"/>
    <property type="evidence" value="ECO:0007669"/>
    <property type="project" value="UniProtKB-KW"/>
</dbReference>
<dbReference type="PRINTS" id="PR00035">
    <property type="entry name" value="HTHGNTR"/>
</dbReference>
<dbReference type="CDD" id="cd07377">
    <property type="entry name" value="WHTH_GntR"/>
    <property type="match status" value="1"/>
</dbReference>
<organism evidence="7 8">
    <name type="scientific">Fulvitalea axinellae</name>
    <dbReference type="NCBI Taxonomy" id="1182444"/>
    <lineage>
        <taxon>Bacteria</taxon>
        <taxon>Pseudomonadati</taxon>
        <taxon>Bacteroidota</taxon>
        <taxon>Cytophagia</taxon>
        <taxon>Cytophagales</taxon>
        <taxon>Persicobacteraceae</taxon>
        <taxon>Fulvitalea</taxon>
    </lineage>
</organism>
<dbReference type="InterPro" id="IPR015424">
    <property type="entry name" value="PyrdxlP-dep_Trfase"/>
</dbReference>
<dbReference type="AlphaFoldDB" id="A0AAU9CP32"/>
<dbReference type="CDD" id="cd00609">
    <property type="entry name" value="AAT_like"/>
    <property type="match status" value="1"/>
</dbReference>
<sequence>MLPIETLFTIDKKSPEPAYRQLYRQIIQLITESRLIPGSKLPSTRELASALHLNRMTILKALEELESQGWVEKRPRKGIFVSANLPVTKAQPLGKNMNIRERGSERTGFKVSTKNHIPQHSTGVYRHKIDEGLPDVRLAPLKELGQNYKRILLNPAYSTSLGYGPPLGDPLLREELSCFLNGSRGLGTKPENIAVLRGSHMALNLLSKVLICPGDKVAVGSSNYLGADVAFLDACAKLKRIPVDEEGLDADYFKRLCEKENIRGLYLTPHHHHPTTVTLSADRRLKILEIANRFGIFIIEDDYDYDFHYGHGPYLPLASMDRGGNVIYIGSFTKSLAPTFRVGYMVAPKNLIDRIEQERVLTDRQGDLILERTIAELIKEGVIQQHLRKSLRIYQKRRDLMAEILTQDFAEFLQFEIPSGGMSIWAEAVNDLDLELVSARMIKRYGWWIPDYKKFNAFGLNHREGIRLGFASLNEKEMRVGLGYLLKCSRG</sequence>
<dbReference type="InterPro" id="IPR036390">
    <property type="entry name" value="WH_DNA-bd_sf"/>
</dbReference>
<dbReference type="GO" id="GO:0030170">
    <property type="term" value="F:pyridoxal phosphate binding"/>
    <property type="evidence" value="ECO:0007669"/>
    <property type="project" value="InterPro"/>
</dbReference>
<evidence type="ECO:0000256" key="1">
    <source>
        <dbReference type="ARBA" id="ARBA00005384"/>
    </source>
</evidence>
<geneLocation type="plasmid" evidence="7 8">
    <name>pFA3</name>
</geneLocation>
<dbReference type="Gene3D" id="3.40.640.10">
    <property type="entry name" value="Type I PLP-dependent aspartate aminotransferase-like (Major domain)"/>
    <property type="match status" value="1"/>
</dbReference>
<evidence type="ECO:0000256" key="2">
    <source>
        <dbReference type="ARBA" id="ARBA00022898"/>
    </source>
</evidence>
<protein>
    <submittedName>
        <fullName evidence="7">GntR family transcriptional regulator</fullName>
    </submittedName>
</protein>
<evidence type="ECO:0000256" key="4">
    <source>
        <dbReference type="ARBA" id="ARBA00023125"/>
    </source>
</evidence>
<feature type="domain" description="HTH gntR-type" evidence="6">
    <location>
        <begin position="16"/>
        <end position="84"/>
    </location>
</feature>
<evidence type="ECO:0000259" key="6">
    <source>
        <dbReference type="PROSITE" id="PS50949"/>
    </source>
</evidence>
<keyword evidence="5" id="KW-0804">Transcription</keyword>
<dbReference type="Proteomes" id="UP001348817">
    <property type="component" value="Plasmid pFA3"/>
</dbReference>
<evidence type="ECO:0000313" key="7">
    <source>
        <dbReference type="EMBL" id="BDD12043.1"/>
    </source>
</evidence>
<dbReference type="SMART" id="SM00345">
    <property type="entry name" value="HTH_GNTR"/>
    <property type="match status" value="1"/>
</dbReference>
<dbReference type="RefSeq" id="WP_338395414.1">
    <property type="nucleotide sequence ID" value="NZ_AP025317.1"/>
</dbReference>
<dbReference type="Pfam" id="PF00155">
    <property type="entry name" value="Aminotran_1_2"/>
    <property type="match status" value="1"/>
</dbReference>
<accession>A0AAU9CP32</accession>
<dbReference type="InterPro" id="IPR051446">
    <property type="entry name" value="HTH_trans_reg/aminotransferase"/>
</dbReference>
<dbReference type="InterPro" id="IPR036388">
    <property type="entry name" value="WH-like_DNA-bd_sf"/>
</dbReference>
<dbReference type="GO" id="GO:0003700">
    <property type="term" value="F:DNA-binding transcription factor activity"/>
    <property type="evidence" value="ECO:0007669"/>
    <property type="project" value="InterPro"/>
</dbReference>
<comment type="similarity">
    <text evidence="1">In the C-terminal section; belongs to the class-I pyridoxal-phosphate-dependent aminotransferase family.</text>
</comment>